<protein>
    <submittedName>
        <fullName evidence="2">Putative phage-associated protein</fullName>
    </submittedName>
</protein>
<proteinExistence type="predicted"/>
<feature type="domain" description="Antitoxin SocA-like Panacea" evidence="1">
    <location>
        <begin position="23"/>
        <end position="114"/>
    </location>
</feature>
<sequence>MATVHDVAAAVLERHGRTTTMKLEKLVYYCQGWHLARHGSPLFDETLEAWQQGPVAPALFKHHRQQREVANWPLGSAKNLTPMELSSVRWVVSEYGKFTASELSEMTHQELPWKAARVGLSDSQPSDAPISTDLMRIYYARQIAEAETSVALATSNAAIEGVEFTEDWQDRLRDVATGRITADDLVAEVIGRLNRG</sequence>
<dbReference type="CDD" id="cd11586">
    <property type="entry name" value="VbhA_like"/>
    <property type="match status" value="1"/>
</dbReference>
<dbReference type="InterPro" id="IPR025272">
    <property type="entry name" value="SocA_Panacea"/>
</dbReference>
<dbReference type="EMBL" id="QUMQ01000001">
    <property type="protein sequence ID" value="REF97213.1"/>
    <property type="molecule type" value="Genomic_DNA"/>
</dbReference>
<evidence type="ECO:0000313" key="2">
    <source>
        <dbReference type="EMBL" id="REF97213.1"/>
    </source>
</evidence>
<accession>A0A3D9ZMQ8</accession>
<name>A0A3D9ZMQ8_9ACTN</name>
<evidence type="ECO:0000313" key="3">
    <source>
        <dbReference type="Proteomes" id="UP000256913"/>
    </source>
</evidence>
<keyword evidence="3" id="KW-1185">Reference proteome</keyword>
<organism evidence="2 3">
    <name type="scientific">Asanoa ferruginea</name>
    <dbReference type="NCBI Taxonomy" id="53367"/>
    <lineage>
        <taxon>Bacteria</taxon>
        <taxon>Bacillati</taxon>
        <taxon>Actinomycetota</taxon>
        <taxon>Actinomycetes</taxon>
        <taxon>Micromonosporales</taxon>
        <taxon>Micromonosporaceae</taxon>
        <taxon>Asanoa</taxon>
    </lineage>
</organism>
<dbReference type="RefSeq" id="WP_116068614.1">
    <property type="nucleotide sequence ID" value="NZ_BONB01000020.1"/>
</dbReference>
<comment type="caution">
    <text evidence="2">The sequence shown here is derived from an EMBL/GenBank/DDBJ whole genome shotgun (WGS) entry which is preliminary data.</text>
</comment>
<dbReference type="AlphaFoldDB" id="A0A3D9ZMQ8"/>
<evidence type="ECO:0000259" key="1">
    <source>
        <dbReference type="Pfam" id="PF13274"/>
    </source>
</evidence>
<dbReference type="InterPro" id="IPR043038">
    <property type="entry name" value="VbhA_sf"/>
</dbReference>
<dbReference type="Proteomes" id="UP000256913">
    <property type="component" value="Unassembled WGS sequence"/>
</dbReference>
<gene>
    <name evidence="2" type="ORF">DFJ67_3210</name>
</gene>
<dbReference type="Gene3D" id="1.10.8.1050">
    <property type="entry name" value="Antitoxin VbhA-like"/>
    <property type="match status" value="1"/>
</dbReference>
<dbReference type="OrthoDB" id="9799173at2"/>
<dbReference type="InterPro" id="IPR033788">
    <property type="entry name" value="VbhA-like"/>
</dbReference>
<reference evidence="2 3" key="1">
    <citation type="submission" date="2018-08" db="EMBL/GenBank/DDBJ databases">
        <title>Sequencing the genomes of 1000 actinobacteria strains.</title>
        <authorList>
            <person name="Klenk H.-P."/>
        </authorList>
    </citation>
    <scope>NUCLEOTIDE SEQUENCE [LARGE SCALE GENOMIC DNA]</scope>
    <source>
        <strain evidence="2 3">DSM 44099</strain>
    </source>
</reference>
<dbReference type="Pfam" id="PF13274">
    <property type="entry name" value="SocA_Panacea"/>
    <property type="match status" value="1"/>
</dbReference>